<dbReference type="KEGG" id="dov:DSCO28_52990"/>
<dbReference type="RefSeq" id="WP_155312179.1">
    <property type="nucleotide sequence ID" value="NZ_AP021876.1"/>
</dbReference>
<proteinExistence type="predicted"/>
<protein>
    <submittedName>
        <fullName evidence="1">Uncharacterized protein</fullName>
    </submittedName>
</protein>
<gene>
    <name evidence="1" type="ORF">DSCO28_52990</name>
</gene>
<dbReference type="CDD" id="cd02980">
    <property type="entry name" value="TRX_Fd_family"/>
    <property type="match status" value="1"/>
</dbReference>
<organism evidence="1 2">
    <name type="scientific">Desulfosarcina ovata subsp. sediminis</name>
    <dbReference type="NCBI Taxonomy" id="885957"/>
    <lineage>
        <taxon>Bacteria</taxon>
        <taxon>Pseudomonadati</taxon>
        <taxon>Thermodesulfobacteriota</taxon>
        <taxon>Desulfobacteria</taxon>
        <taxon>Desulfobacterales</taxon>
        <taxon>Desulfosarcinaceae</taxon>
        <taxon>Desulfosarcina</taxon>
    </lineage>
</organism>
<reference evidence="1 2" key="1">
    <citation type="submission" date="2019-11" db="EMBL/GenBank/DDBJ databases">
        <title>Comparative genomics of hydrocarbon-degrading Desulfosarcina strains.</title>
        <authorList>
            <person name="Watanabe M."/>
            <person name="Kojima H."/>
            <person name="Fukui M."/>
        </authorList>
    </citation>
    <scope>NUCLEOTIDE SEQUENCE [LARGE SCALE GENOMIC DNA]</scope>
    <source>
        <strain evidence="1 2">28bB2T</strain>
    </source>
</reference>
<dbReference type="EMBL" id="AP021876">
    <property type="protein sequence ID" value="BBO84733.1"/>
    <property type="molecule type" value="Genomic_DNA"/>
</dbReference>
<sequence>MAKRTIADLDRIREAQKDRMAFKDRTYLFICGGTGCHATGSIRVKDALVGEIEEKGLADKVQVIEKELARIDKEKCIQCLTYYDKCRFDAIL</sequence>
<dbReference type="AlphaFoldDB" id="A0A5K7ZWV1"/>
<dbReference type="Proteomes" id="UP000425960">
    <property type="component" value="Chromosome"/>
</dbReference>
<accession>A0A5K7ZWV1</accession>
<evidence type="ECO:0000313" key="2">
    <source>
        <dbReference type="Proteomes" id="UP000425960"/>
    </source>
</evidence>
<name>A0A5K7ZWV1_9BACT</name>
<evidence type="ECO:0000313" key="1">
    <source>
        <dbReference type="EMBL" id="BBO84733.1"/>
    </source>
</evidence>